<gene>
    <name evidence="2" type="ORF">BDV23DRAFT_173210</name>
    <name evidence="3" type="ORF">ETB97_000512</name>
</gene>
<dbReference type="Proteomes" id="UP000326877">
    <property type="component" value="Unassembled WGS sequence"/>
</dbReference>
<proteinExistence type="predicted"/>
<evidence type="ECO:0000313" key="2">
    <source>
        <dbReference type="EMBL" id="KAE8389331.1"/>
    </source>
</evidence>
<dbReference type="InterPro" id="IPR049168">
    <property type="entry name" value="Glyco_hydro_134"/>
</dbReference>
<feature type="signal peptide" evidence="1">
    <location>
        <begin position="1"/>
        <end position="21"/>
    </location>
</feature>
<dbReference type="Proteomes" id="UP000541154">
    <property type="component" value="Unassembled WGS sequence"/>
</dbReference>
<accession>A0A5N7C5F7</accession>
<reference evidence="2" key="2">
    <citation type="submission" date="2019-04" db="EMBL/GenBank/DDBJ databases">
        <title>Friends and foes A comparative genomics studyof 23 Aspergillus species from section Flavi.</title>
        <authorList>
            <consortium name="DOE Joint Genome Institute"/>
            <person name="Kjaerbolling I."/>
            <person name="Vesth T."/>
            <person name="Frisvad J.C."/>
            <person name="Nybo J.L."/>
            <person name="Theobald S."/>
            <person name="Kildgaard S."/>
            <person name="Isbrandt T."/>
            <person name="Kuo A."/>
            <person name="Sato A."/>
            <person name="Lyhne E.K."/>
            <person name="Kogle M.E."/>
            <person name="Wiebenga A."/>
            <person name="Kun R.S."/>
            <person name="Lubbers R.J."/>
            <person name="Makela M.R."/>
            <person name="Barry K."/>
            <person name="Chovatia M."/>
            <person name="Clum A."/>
            <person name="Daum C."/>
            <person name="Haridas S."/>
            <person name="He G."/>
            <person name="LaButti K."/>
            <person name="Lipzen A."/>
            <person name="Mondo S."/>
            <person name="Riley R."/>
            <person name="Salamov A."/>
            <person name="Simmons B.A."/>
            <person name="Magnuson J.K."/>
            <person name="Henrissat B."/>
            <person name="Mortensen U.H."/>
            <person name="Larsen T.O."/>
            <person name="Devries R.P."/>
            <person name="Grigoriev I.V."/>
            <person name="Machida M."/>
            <person name="Baker S.E."/>
            <person name="Andersen M.R."/>
        </authorList>
    </citation>
    <scope>NUCLEOTIDE SEQUENCE [LARGE SCALE GENOMIC DNA]</scope>
    <source>
        <strain evidence="2">IBT 14317</strain>
    </source>
</reference>
<keyword evidence="1" id="KW-0732">Signal</keyword>
<protein>
    <submittedName>
        <fullName evidence="2">Uncharacterized protein</fullName>
    </submittedName>
</protein>
<reference evidence="3 4" key="1">
    <citation type="submission" date="2019-04" db="EMBL/GenBank/DDBJ databases">
        <title>Aspergillus burnettii sp. nov., novel species from soil in southeast Queensland.</title>
        <authorList>
            <person name="Gilchrist C.L.M."/>
            <person name="Pitt J.I."/>
            <person name="Lange L."/>
            <person name="Lacey H.J."/>
            <person name="Vuong D."/>
            <person name="Midgley D.J."/>
            <person name="Greenfield P."/>
            <person name="Bradbury M."/>
            <person name="Lacey E."/>
            <person name="Busk P.K."/>
            <person name="Pilgaard B."/>
            <person name="Chooi Y.H."/>
            <person name="Piggott A.M."/>
        </authorList>
    </citation>
    <scope>NUCLEOTIDE SEQUENCE [LARGE SCALE GENOMIC DNA]</scope>
    <source>
        <strain evidence="3 4">FRR 5400</strain>
    </source>
</reference>
<dbReference type="OMA" id="QNWYMLR"/>
<dbReference type="AlphaFoldDB" id="A0A5N6FL76"/>
<dbReference type="OrthoDB" id="2888121at2759"/>
<keyword evidence="4" id="KW-1185">Reference proteome</keyword>
<dbReference type="CDD" id="cd19610">
    <property type="entry name" value="mannanase_GH134"/>
    <property type="match status" value="1"/>
</dbReference>
<evidence type="ECO:0000313" key="3">
    <source>
        <dbReference type="EMBL" id="KAF5861199.1"/>
    </source>
</evidence>
<feature type="chain" id="PRO_5043207730" evidence="1">
    <location>
        <begin position="22"/>
        <end position="194"/>
    </location>
</feature>
<dbReference type="Pfam" id="PF21087">
    <property type="entry name" value="Glyco_hydro_134"/>
    <property type="match status" value="1"/>
</dbReference>
<evidence type="ECO:0000256" key="1">
    <source>
        <dbReference type="SAM" id="SignalP"/>
    </source>
</evidence>
<accession>A0A5N6FL76</accession>
<dbReference type="EMBL" id="SPNV01000106">
    <property type="protein sequence ID" value="KAF5861199.1"/>
    <property type="molecule type" value="Genomic_DNA"/>
</dbReference>
<sequence length="194" mass="21449">MKFNVLVAITLTIFQGGLTSALPNDTSLAARADKRGSEQISGLGARKQQVTGAGGNTMDLAIAMLETKNMGTDYPYGDGKSGDATNFGIFKQNWYMLRNSASEFLGQSVSDVRNGAILNSDLGKDIRARHDGEHKYGFDIWFAGHRNGESGVNSPNTEDIKRYRDAVQWIKSQIERDQKYQSDDTRFWVDVTAI</sequence>
<evidence type="ECO:0000313" key="4">
    <source>
        <dbReference type="Proteomes" id="UP000541154"/>
    </source>
</evidence>
<name>A0A5N6FL76_PETAA</name>
<accession>A0A8H6A6S3</accession>
<dbReference type="EMBL" id="ML735267">
    <property type="protein sequence ID" value="KAE8389331.1"/>
    <property type="molecule type" value="Genomic_DNA"/>
</dbReference>
<organism evidence="2">
    <name type="scientific">Petromyces alliaceus</name>
    <name type="common">Aspergillus alliaceus</name>
    <dbReference type="NCBI Taxonomy" id="209559"/>
    <lineage>
        <taxon>Eukaryota</taxon>
        <taxon>Fungi</taxon>
        <taxon>Dikarya</taxon>
        <taxon>Ascomycota</taxon>
        <taxon>Pezizomycotina</taxon>
        <taxon>Eurotiomycetes</taxon>
        <taxon>Eurotiomycetidae</taxon>
        <taxon>Eurotiales</taxon>
        <taxon>Aspergillaceae</taxon>
        <taxon>Aspergillus</taxon>
        <taxon>Aspergillus subgen. Circumdati</taxon>
    </lineage>
</organism>